<evidence type="ECO:0000256" key="15">
    <source>
        <dbReference type="SAM" id="Phobius"/>
    </source>
</evidence>
<evidence type="ECO:0000256" key="12">
    <source>
        <dbReference type="ARBA" id="ARBA00023180"/>
    </source>
</evidence>
<comment type="cofactor">
    <cofactor evidence="1">
        <name>Zn(2+)</name>
        <dbReference type="ChEBI" id="CHEBI:29105"/>
    </cofactor>
</comment>
<evidence type="ECO:0000256" key="7">
    <source>
        <dbReference type="ARBA" id="ARBA00022692"/>
    </source>
</evidence>
<feature type="transmembrane region" description="Helical" evidence="15">
    <location>
        <begin position="560"/>
        <end position="581"/>
    </location>
</feature>
<evidence type="ECO:0000256" key="11">
    <source>
        <dbReference type="ARBA" id="ARBA00023049"/>
    </source>
</evidence>
<reference evidence="17 18" key="1">
    <citation type="journal article" date="2018" name="MBio">
        <title>Comparative Genomics Reveals the Core Gene Toolbox for the Fungus-Insect Symbiosis.</title>
        <authorList>
            <person name="Wang Y."/>
            <person name="Stata M."/>
            <person name="Wang W."/>
            <person name="Stajich J.E."/>
            <person name="White M.M."/>
            <person name="Moncalvo J.M."/>
        </authorList>
    </citation>
    <scope>NUCLEOTIDE SEQUENCE [LARGE SCALE GENOMIC DNA]</scope>
    <source>
        <strain evidence="17 18">SC-DP-2</strain>
    </source>
</reference>
<keyword evidence="12" id="KW-0325">Glycoprotein</keyword>
<evidence type="ECO:0000256" key="9">
    <source>
        <dbReference type="ARBA" id="ARBA00022833"/>
    </source>
</evidence>
<feature type="transmembrane region" description="Helical" evidence="15">
    <location>
        <begin position="587"/>
        <end position="608"/>
    </location>
</feature>
<feature type="transmembrane region" description="Helical" evidence="15">
    <location>
        <begin position="49"/>
        <end position="72"/>
    </location>
</feature>
<feature type="transmembrane region" description="Helical" evidence="15">
    <location>
        <begin position="620"/>
        <end position="648"/>
    </location>
</feature>
<keyword evidence="8 13" id="KW-0378">Hydrolase</keyword>
<comment type="function">
    <text evidence="2">May be involved in vacuolar sorting and osmoregulation.</text>
</comment>
<dbReference type="GO" id="GO:0008235">
    <property type="term" value="F:metalloexopeptidase activity"/>
    <property type="evidence" value="ECO:0007669"/>
    <property type="project" value="InterPro"/>
</dbReference>
<keyword evidence="13" id="KW-0479">Metal-binding</keyword>
<comment type="caution">
    <text evidence="17">The sequence shown here is derived from an EMBL/GenBank/DDBJ whole genome shotgun (WGS) entry which is preliminary data.</text>
</comment>
<keyword evidence="11" id="KW-0482">Metalloprotease</keyword>
<evidence type="ECO:0000256" key="5">
    <source>
        <dbReference type="ARBA" id="ARBA00022554"/>
    </source>
</evidence>
<name>A0A2T9ZHV2_9FUNG</name>
<keyword evidence="5" id="KW-0926">Vacuole</keyword>
<evidence type="ECO:0000256" key="1">
    <source>
        <dbReference type="ARBA" id="ARBA00001947"/>
    </source>
</evidence>
<comment type="similarity">
    <text evidence="4 13">Belongs to the peptidase M28 family.</text>
</comment>
<dbReference type="Proteomes" id="UP000245609">
    <property type="component" value="Unassembled WGS sequence"/>
</dbReference>
<dbReference type="Gene3D" id="3.40.630.10">
    <property type="entry name" value="Zn peptidases"/>
    <property type="match status" value="1"/>
</dbReference>
<evidence type="ECO:0000256" key="6">
    <source>
        <dbReference type="ARBA" id="ARBA00022670"/>
    </source>
</evidence>
<feature type="transmembrane region" description="Helical" evidence="15">
    <location>
        <begin position="429"/>
        <end position="450"/>
    </location>
</feature>
<accession>A0A2T9ZHV2</accession>
<evidence type="ECO:0000313" key="17">
    <source>
        <dbReference type="EMBL" id="PVV04186.1"/>
    </source>
</evidence>
<dbReference type="STRING" id="133381.A0A2T9ZHV2"/>
<protein>
    <recommendedName>
        <fullName evidence="13">Peptide hydrolase</fullName>
        <ecNumber evidence="13">3.4.-.-</ecNumber>
    </recommendedName>
</protein>
<dbReference type="PANTHER" id="PTHR12147:SF58">
    <property type="entry name" value="VACUOLAR MEMBRANE PROTEASE"/>
    <property type="match status" value="1"/>
</dbReference>
<evidence type="ECO:0000259" key="16">
    <source>
        <dbReference type="Pfam" id="PF04389"/>
    </source>
</evidence>
<evidence type="ECO:0000256" key="2">
    <source>
        <dbReference type="ARBA" id="ARBA00003273"/>
    </source>
</evidence>
<comment type="subcellular location">
    <subcellularLocation>
        <location evidence="3">Vacuole membrane</location>
        <topology evidence="3">Multi-pass membrane protein</topology>
    </subcellularLocation>
</comment>
<feature type="compositionally biased region" description="Basic and acidic residues" evidence="14">
    <location>
        <begin position="1"/>
        <end position="18"/>
    </location>
</feature>
<dbReference type="PANTHER" id="PTHR12147">
    <property type="entry name" value="METALLOPEPTIDASE M28 FAMILY MEMBER"/>
    <property type="match status" value="1"/>
</dbReference>
<dbReference type="GO" id="GO:0046872">
    <property type="term" value="F:metal ion binding"/>
    <property type="evidence" value="ECO:0007669"/>
    <property type="project" value="UniProtKB-KW"/>
</dbReference>
<feature type="transmembrane region" description="Helical" evidence="15">
    <location>
        <begin position="689"/>
        <end position="710"/>
    </location>
</feature>
<feature type="domain" description="Peptidase M28" evidence="16">
    <location>
        <begin position="194"/>
        <end position="388"/>
    </location>
</feature>
<dbReference type="Pfam" id="PF04389">
    <property type="entry name" value="Peptidase_M28"/>
    <property type="match status" value="1"/>
</dbReference>
<dbReference type="GO" id="GO:0005774">
    <property type="term" value="C:vacuolar membrane"/>
    <property type="evidence" value="ECO:0007669"/>
    <property type="project" value="UniProtKB-SubCell"/>
</dbReference>
<dbReference type="InterPro" id="IPR045175">
    <property type="entry name" value="M28_fam"/>
</dbReference>
<dbReference type="AlphaFoldDB" id="A0A2T9ZHV2"/>
<evidence type="ECO:0000256" key="13">
    <source>
        <dbReference type="RuleBase" id="RU361240"/>
    </source>
</evidence>
<evidence type="ECO:0000256" key="4">
    <source>
        <dbReference type="ARBA" id="ARBA00010918"/>
    </source>
</evidence>
<evidence type="ECO:0000256" key="8">
    <source>
        <dbReference type="ARBA" id="ARBA00022801"/>
    </source>
</evidence>
<evidence type="ECO:0000313" key="18">
    <source>
        <dbReference type="Proteomes" id="UP000245609"/>
    </source>
</evidence>
<keyword evidence="15" id="KW-0472">Membrane</keyword>
<feature type="transmembrane region" description="Helical" evidence="15">
    <location>
        <begin position="516"/>
        <end position="540"/>
    </location>
</feature>
<dbReference type="InterPro" id="IPR007484">
    <property type="entry name" value="Peptidase_M28"/>
</dbReference>
<dbReference type="SUPFAM" id="SSF53187">
    <property type="entry name" value="Zn-dependent exopeptidases"/>
    <property type="match status" value="1"/>
</dbReference>
<dbReference type="GO" id="GO:0006508">
    <property type="term" value="P:proteolysis"/>
    <property type="evidence" value="ECO:0007669"/>
    <property type="project" value="UniProtKB-KW"/>
</dbReference>
<organism evidence="17 18">
    <name type="scientific">Smittium megazygosporum</name>
    <dbReference type="NCBI Taxonomy" id="133381"/>
    <lineage>
        <taxon>Eukaryota</taxon>
        <taxon>Fungi</taxon>
        <taxon>Fungi incertae sedis</taxon>
        <taxon>Zoopagomycota</taxon>
        <taxon>Kickxellomycotina</taxon>
        <taxon>Harpellomycetes</taxon>
        <taxon>Harpellales</taxon>
        <taxon>Legeriomycetaceae</taxon>
        <taxon>Smittium</taxon>
    </lineage>
</organism>
<dbReference type="OrthoDB" id="76293at2759"/>
<keyword evidence="6 13" id="KW-0645">Protease</keyword>
<proteinExistence type="inferred from homology"/>
<sequence>MIRSRKSDSTNKSEDSNTDKPQTLNAYPSYQLHIHFHPGSSNSSYKMTALYYGSLILVYLVVFLVVVLVRAFNNNYSPPDGKYIFPVNHTALTDPQPPTVDTKIFRADVAFEYLRYLARTPHPWNTQANQDNLDYISKTLFQLQDLAKKNGVIMEVITDDPTNFITYSTEETMFSPSVSTNSSVRTSVSIEGRNVLARIIGLNNNTNNAILLSSHVDSVQVSYGATDDGINGAVMLEIARHIIFNRLQSTIVFNFNDGEEIGLYGALAFMHHEWSKTIKAFINIEGAGAGGSALVFRSSNYDVVKHFSQNKGSYVSKWRPHANVFANDAFKLGLINSGTDYTTYTAYNIPGLDIAFYERRSLYHTSSDSIDHVPIGSIQQVGGVVLNTIKSMSDDQKLLAKDLGETDGVSIYYDVLGRSMVAHTFGVMYGIYIALIVILVSTPFILKYVVSRVREGKRVSSAELYSSIDGHSNFNVSKFVRSTSFSILAIIFSFGITLIISVALKKKSFFAVYGHYYLVAATHALGNVFMICLVMLLWIVIEEKAIKRSGILSAKLASRALTYSQVFIWLFGIIIALVLALVKGAGLLYYTAYYAGFSFLAALFCYFVETREDRRKPITYVTWLIRLIIAIPVPSVILIDLTGILINGLAQTVIDGTSPFMVNLLIGVLTTTVVAPIMPFVVTPGKKKLSILTLFMFVSFMALFIPSMLIKPFDSSAPDHVYVISNINATTKVENTTLLSNRALGSGFTDLIKREYPNTPLNIFESSDSGPEKYHALLLGDNGFAAAFKENNVDFPSYTVSKNVSSTFTGKVGNRDNAVLVSISAPRSYICEVATERVPRYLYTIPSYAYSELGFTPPENVTKKQDTIFPGENDEFGSYKYDSAPEFFGQSLYMLTKNPDSKWLVYLEHGGNGFGEITLQCHYGEMKMLMPQTLKIEEWAISEKRVLGSFHSSSGLLTITDNIVL</sequence>
<feature type="transmembrane region" description="Helical" evidence="15">
    <location>
        <begin position="660"/>
        <end position="682"/>
    </location>
</feature>
<keyword evidence="18" id="KW-1185">Reference proteome</keyword>
<feature type="region of interest" description="Disordered" evidence="14">
    <location>
        <begin position="1"/>
        <end position="24"/>
    </location>
</feature>
<keyword evidence="7 15" id="KW-0812">Transmembrane</keyword>
<keyword evidence="9 13" id="KW-0862">Zinc</keyword>
<feature type="transmembrane region" description="Helical" evidence="15">
    <location>
        <begin position="485"/>
        <end position="504"/>
    </location>
</feature>
<evidence type="ECO:0000256" key="10">
    <source>
        <dbReference type="ARBA" id="ARBA00022989"/>
    </source>
</evidence>
<dbReference type="EC" id="3.4.-.-" evidence="13"/>
<evidence type="ECO:0000256" key="3">
    <source>
        <dbReference type="ARBA" id="ARBA00004128"/>
    </source>
</evidence>
<keyword evidence="10 15" id="KW-1133">Transmembrane helix</keyword>
<gene>
    <name evidence="17" type="ORF">BB560_001321</name>
</gene>
<dbReference type="EMBL" id="MBFS01000152">
    <property type="protein sequence ID" value="PVV04186.1"/>
    <property type="molecule type" value="Genomic_DNA"/>
</dbReference>
<evidence type="ECO:0000256" key="14">
    <source>
        <dbReference type="SAM" id="MobiDB-lite"/>
    </source>
</evidence>